<feature type="compositionally biased region" description="Basic residues" evidence="1">
    <location>
        <begin position="442"/>
        <end position="453"/>
    </location>
</feature>
<feature type="region of interest" description="Disordered" evidence="1">
    <location>
        <begin position="325"/>
        <end position="351"/>
    </location>
</feature>
<organism evidence="2 3">
    <name type="scientific">Colletotrichum fioriniae PJ7</name>
    <dbReference type="NCBI Taxonomy" id="1445577"/>
    <lineage>
        <taxon>Eukaryota</taxon>
        <taxon>Fungi</taxon>
        <taxon>Dikarya</taxon>
        <taxon>Ascomycota</taxon>
        <taxon>Pezizomycotina</taxon>
        <taxon>Sordariomycetes</taxon>
        <taxon>Hypocreomycetidae</taxon>
        <taxon>Glomerellales</taxon>
        <taxon>Glomerellaceae</taxon>
        <taxon>Colletotrichum</taxon>
        <taxon>Colletotrichum acutatum species complex</taxon>
    </lineage>
</organism>
<accession>A0A010RYG9</accession>
<feature type="compositionally biased region" description="Polar residues" evidence="1">
    <location>
        <begin position="325"/>
        <end position="338"/>
    </location>
</feature>
<feature type="region of interest" description="Disordered" evidence="1">
    <location>
        <begin position="890"/>
        <end position="938"/>
    </location>
</feature>
<dbReference type="OrthoDB" id="5401106at2759"/>
<feature type="compositionally biased region" description="Low complexity" evidence="1">
    <location>
        <begin position="513"/>
        <end position="522"/>
    </location>
</feature>
<dbReference type="eggNOG" id="ENOG502RVJZ">
    <property type="taxonomic scope" value="Eukaryota"/>
</dbReference>
<proteinExistence type="predicted"/>
<reference evidence="2 3" key="1">
    <citation type="submission" date="2014-02" db="EMBL/GenBank/DDBJ databases">
        <title>The genome sequence of Colletotrichum fioriniae PJ7.</title>
        <authorList>
            <person name="Baroncelli R."/>
            <person name="Thon M.R."/>
        </authorList>
    </citation>
    <scope>NUCLEOTIDE SEQUENCE [LARGE SCALE GENOMIC DNA]</scope>
    <source>
        <strain evidence="2 3">PJ7</strain>
    </source>
</reference>
<dbReference type="Proteomes" id="UP000020467">
    <property type="component" value="Unassembled WGS sequence"/>
</dbReference>
<dbReference type="EMBL" id="JARH01000255">
    <property type="protein sequence ID" value="EXF83294.1"/>
    <property type="molecule type" value="Genomic_DNA"/>
</dbReference>
<keyword evidence="3" id="KW-1185">Reference proteome</keyword>
<evidence type="ECO:0000313" key="3">
    <source>
        <dbReference type="Proteomes" id="UP000020467"/>
    </source>
</evidence>
<name>A0A010RYG9_9PEZI</name>
<sequence length="1008" mass="110921">MAEPAEYHGGLVAFEGPHDLVSTQLRLLPTSSQIAILPSVKEFLEPESPDEPFEARKFVRRVHNAVTKRRDTALEFLKDSTPKRKRLVFMNGGTPSAQTVCIRAISRNETEGDISKAEAIFNDLVKGGVAGLEDPVNSSGSFLDISEEMSEDPITRAMRAADALDRETANLQPSSDIDLTTPAGRPRPRSMSLPMYSFADTFGDMASFYVFGGQFSEDHIKEEGQVEAATQYHGPTPRLAITNFDELERVSGEGFDSDGKPIVTAPPRSPSCVGEAYERDDVSSSSSPNAPALLDVASPRSDVFSIRSTEPIYIEQASLVRMKSSASSRTLKRSQSISHLHRSNSRYRDTLMRLKPKEQSAAEKSHNEKPSAEHLLLSAEKTAAEKVAEGRPVSVVELIEDAEKRESSAKRVEGPKTIYVKAARPNRGVNKALPPPPPSEKRLRKRRHTKSRSKYVDRGTDAEDVELNETPFRPVLPFYEDLVIHFKDDSPDPILEYMIKAFREGVYPVTLPSSASSGTSTADGDRSTPQTPTWQLAEPEITQFTSTTKVSTEEYDPFSYQGPTYTAKPVQPFTRTVIRSALPTPAHTPPPTVSESEDKFHDFNAVHGQTAVAMQNSLRSVLNIYFPPKGRGFSQFNFPLLPEMDALWKPIFRDVEPGGSPRKDNRRIDQILAIGAQRGVKKTFVSGVTSQLEKLGTKSSGVSRTGRLDFRYLIANAMQSFTAQPLANQTQDNPFTNSYLLATLIIPHLETFFAAHSEVRFLILDYPPDHLATILALQKLVGVDLMKVAQVIDAQAKEPLPFTHVRGSSLGRISNVSDLASSSSSLQSKGSRSAASTSSRDGLAISKANLLLTSTATEAEVATFVSTIWKILINISKFYLPEESKKLEESSVKSKRQSGNFSAFPQASMSPPMSPPSSSGRKAANRASGSIRTSARPSSIAETILSRRFKSRRGDRKTVGDAASILTVDMDYESDLDLEERRLMPMFLKKNQVRKGNSRKALKFLGLA</sequence>
<feature type="compositionally biased region" description="Low complexity" evidence="1">
    <location>
        <begin position="901"/>
        <end position="919"/>
    </location>
</feature>
<dbReference type="AlphaFoldDB" id="A0A010RYG9"/>
<dbReference type="KEGG" id="cfj:CFIO01_04544"/>
<gene>
    <name evidence="2" type="ORF">CFIO01_04544</name>
</gene>
<evidence type="ECO:0008006" key="4">
    <source>
        <dbReference type="Google" id="ProtNLM"/>
    </source>
</evidence>
<feature type="region of interest" description="Disordered" evidence="1">
    <location>
        <begin position="513"/>
        <end position="534"/>
    </location>
</feature>
<evidence type="ECO:0000256" key="1">
    <source>
        <dbReference type="SAM" id="MobiDB-lite"/>
    </source>
</evidence>
<protein>
    <recommendedName>
        <fullName evidence="4">Gastric mucin-like protein</fullName>
    </recommendedName>
</protein>
<feature type="compositionally biased region" description="Polar residues" evidence="1">
    <location>
        <begin position="927"/>
        <end position="938"/>
    </location>
</feature>
<feature type="region of interest" description="Disordered" evidence="1">
    <location>
        <begin position="423"/>
        <end position="461"/>
    </location>
</feature>
<evidence type="ECO:0000313" key="2">
    <source>
        <dbReference type="EMBL" id="EXF83294.1"/>
    </source>
</evidence>
<comment type="caution">
    <text evidence="2">The sequence shown here is derived from an EMBL/GenBank/DDBJ whole genome shotgun (WGS) entry which is preliminary data.</text>
</comment>
<dbReference type="HOGENOM" id="CLU_006328_0_0_1"/>